<dbReference type="OrthoDB" id="3025211at2759"/>
<organism evidence="1 2">
    <name type="scientific">Mycena sanguinolenta</name>
    <dbReference type="NCBI Taxonomy" id="230812"/>
    <lineage>
        <taxon>Eukaryota</taxon>
        <taxon>Fungi</taxon>
        <taxon>Dikarya</taxon>
        <taxon>Basidiomycota</taxon>
        <taxon>Agaricomycotina</taxon>
        <taxon>Agaricomycetes</taxon>
        <taxon>Agaricomycetidae</taxon>
        <taxon>Agaricales</taxon>
        <taxon>Marasmiineae</taxon>
        <taxon>Mycenaceae</taxon>
        <taxon>Mycena</taxon>
    </lineage>
</organism>
<comment type="caution">
    <text evidence="1">The sequence shown here is derived from an EMBL/GenBank/DDBJ whole genome shotgun (WGS) entry which is preliminary data.</text>
</comment>
<evidence type="ECO:0000313" key="2">
    <source>
        <dbReference type="Proteomes" id="UP000623467"/>
    </source>
</evidence>
<reference evidence="1" key="1">
    <citation type="submission" date="2020-05" db="EMBL/GenBank/DDBJ databases">
        <title>Mycena genomes resolve the evolution of fungal bioluminescence.</title>
        <authorList>
            <person name="Tsai I.J."/>
        </authorList>
    </citation>
    <scope>NUCLEOTIDE SEQUENCE</scope>
    <source>
        <strain evidence="1">160909Yilan</strain>
    </source>
</reference>
<protein>
    <submittedName>
        <fullName evidence="1">Uncharacterized protein</fullName>
    </submittedName>
</protein>
<proteinExistence type="predicted"/>
<accession>A0A8H6ZD34</accession>
<gene>
    <name evidence="1" type="ORF">MSAN_00287000</name>
</gene>
<dbReference type="EMBL" id="JACAZH010000002">
    <property type="protein sequence ID" value="KAF7374061.1"/>
    <property type="molecule type" value="Genomic_DNA"/>
</dbReference>
<dbReference type="AlphaFoldDB" id="A0A8H6ZD34"/>
<name>A0A8H6ZD34_9AGAR</name>
<evidence type="ECO:0000313" key="1">
    <source>
        <dbReference type="EMBL" id="KAF7374061.1"/>
    </source>
</evidence>
<sequence length="367" mass="40824">MPEKTVLRLFEREVGWEERRIPSTVDRIDETSFIGEFVAHPVCCAQADGTRQTVTVHVSSPDDSKFVPLPRLPPLPIEPVSGPKTGKKLQPKKPAFYCAPCHSAGESNSHKACLFDWFSVIMPHPNGQENNQCQPSAQSADVDTHAKRPCNKEGETDSLKIPTAEFVNTLKIAGRISAKARGKELVIAICNKHMGKNVSTIGFNSCESTLRGRPGKFVMRVTFGLEGHCFWIPTQMYRWIVSQEPVPRGETSYAYPIKDEDVDGPATGCKVSIQAAFIRPEYTLIFVDHNSLIQFHVMQMPEHFTADDLRPGSEFWPVLWSQCSASRCFGPSSFLHEPGWAHQISPSCFHLSALQRSHLPGSFASCT</sequence>
<dbReference type="Proteomes" id="UP000623467">
    <property type="component" value="Unassembled WGS sequence"/>
</dbReference>
<keyword evidence="2" id="KW-1185">Reference proteome</keyword>